<evidence type="ECO:0000313" key="3">
    <source>
        <dbReference type="Proteomes" id="UP000002748"/>
    </source>
</evidence>
<name>J5TR11_TRIAS</name>
<keyword evidence="1" id="KW-0732">Signal</keyword>
<dbReference type="Proteomes" id="UP000002748">
    <property type="component" value="Unassembled WGS sequence"/>
</dbReference>
<feature type="chain" id="PRO_5003785653" evidence="1">
    <location>
        <begin position="22"/>
        <end position="517"/>
    </location>
</feature>
<evidence type="ECO:0000313" key="2">
    <source>
        <dbReference type="EMBL" id="EJT52271.1"/>
    </source>
</evidence>
<organism evidence="2 3">
    <name type="scientific">Trichosporon asahii var. asahii (strain ATCC 90039 / CBS 2479 / JCM 2466 / KCTC 7840 / NBRC 103889/ NCYC 2677 / UAMH 7654)</name>
    <name type="common">Yeast</name>
    <dbReference type="NCBI Taxonomy" id="1186058"/>
    <lineage>
        <taxon>Eukaryota</taxon>
        <taxon>Fungi</taxon>
        <taxon>Dikarya</taxon>
        <taxon>Basidiomycota</taxon>
        <taxon>Agaricomycotina</taxon>
        <taxon>Tremellomycetes</taxon>
        <taxon>Trichosporonales</taxon>
        <taxon>Trichosporonaceae</taxon>
        <taxon>Trichosporon</taxon>
    </lineage>
</organism>
<dbReference type="GeneID" id="25988993"/>
<dbReference type="RefSeq" id="XP_014183594.1">
    <property type="nucleotide sequence ID" value="XM_014328119.1"/>
</dbReference>
<comment type="caution">
    <text evidence="2">The sequence shown here is derived from an EMBL/GenBank/DDBJ whole genome shotgun (WGS) entry which is preliminary data.</text>
</comment>
<gene>
    <name evidence="2" type="ORF">A1Q1_05481</name>
</gene>
<dbReference type="KEGG" id="tasa:A1Q1_05481"/>
<accession>J5TR11</accession>
<dbReference type="HOGENOM" id="CLU_483276_0_0_1"/>
<dbReference type="VEuPathDB" id="FungiDB:A1Q1_05481"/>
<protein>
    <submittedName>
        <fullName evidence="2">Uncharacterized protein</fullName>
    </submittedName>
</protein>
<dbReference type="EMBL" id="ALBS01000030">
    <property type="protein sequence ID" value="EJT52271.1"/>
    <property type="molecule type" value="Genomic_DNA"/>
</dbReference>
<reference evidence="2 3" key="1">
    <citation type="journal article" date="2012" name="Eukaryot. Cell">
        <title>Draft genome sequence of CBS 2479, the standard type strain of Trichosporon asahii.</title>
        <authorList>
            <person name="Yang R.Y."/>
            <person name="Li H.T."/>
            <person name="Zhu H."/>
            <person name="Zhou G.P."/>
            <person name="Wang M."/>
            <person name="Wang L."/>
        </authorList>
    </citation>
    <scope>NUCLEOTIDE SEQUENCE [LARGE SCALE GENOMIC DNA]</scope>
    <source>
        <strain evidence="3">ATCC 90039 / CBS 2479 / JCM 2466 / KCTC 7840 / NCYC 2677 / UAMH 7654</strain>
    </source>
</reference>
<proteinExistence type="predicted"/>
<dbReference type="AlphaFoldDB" id="J5TR11"/>
<feature type="signal peptide" evidence="1">
    <location>
        <begin position="1"/>
        <end position="21"/>
    </location>
</feature>
<sequence>MFMLTRLLAISWLVTVVSVTAWPIQQVSSSVPRKRAIDLTFRLPSPSRICSAGADESDPRRTVFVAPENDQEETAIWEREEGELPSEEVDDLEEWLAQTPDSHINYLEQGQYENRWRRPGGSIEFVIMADRRLPIEATQLVIGNWVNVLGHHREANAVAPAGTLTLTRGNIRIALRPVPDRVDQAIQPRHLIVDADSDDDLEGVEIDPMEQERMAQINGTGMPFEDFQFAPNETPQNYFDYLGQIGGVPTYGSRSRRRRRTFGLLRHIWETLFGNTKPPPIERPPPYTAICGCQRVMKVVDLGAEVQRLQLNDLDLMPYASDDPREHGRMDEYLGKLQNISVAATSEEKARAIASLLRLSDEPPSYMVTELDEEIKACGTGAKLVKRKPPKGLASERWEDDRWNHQLSESDVRELFNDLRRNGLARVDPSFQSFRVGNAYVSWSSKFSDDHYAAPSREEILPFVRMFLERVSWGEQEGGLWWKPWRPNYWSSSYRDIVFGQKTMRLCISNRPKRCLK</sequence>
<evidence type="ECO:0000256" key="1">
    <source>
        <dbReference type="SAM" id="SignalP"/>
    </source>
</evidence>